<accession>A0A1W1CEH3</accession>
<dbReference type="AlphaFoldDB" id="A0A1W1CEH3"/>
<dbReference type="EMBL" id="FPHM01000084">
    <property type="protein sequence ID" value="SFV64189.1"/>
    <property type="molecule type" value="Genomic_DNA"/>
</dbReference>
<proteinExistence type="predicted"/>
<evidence type="ECO:0008006" key="2">
    <source>
        <dbReference type="Google" id="ProtNLM"/>
    </source>
</evidence>
<organism evidence="1">
    <name type="scientific">hydrothermal vent metagenome</name>
    <dbReference type="NCBI Taxonomy" id="652676"/>
    <lineage>
        <taxon>unclassified sequences</taxon>
        <taxon>metagenomes</taxon>
        <taxon>ecological metagenomes</taxon>
    </lineage>
</organism>
<reference evidence="1" key="1">
    <citation type="submission" date="2016-10" db="EMBL/GenBank/DDBJ databases">
        <authorList>
            <person name="de Groot N.N."/>
        </authorList>
    </citation>
    <scope>NUCLEOTIDE SEQUENCE</scope>
</reference>
<sequence length="97" mass="11640">MEFNYEKSFLKQKKKFIKKNLLSEKQIDETIELYATDKTDIKLHYHSICCKRDKHRKSIAVIETAQSYKILLSEHKEVVNFIFIGTHARYDRLNKDC</sequence>
<evidence type="ECO:0000313" key="1">
    <source>
        <dbReference type="EMBL" id="SFV64189.1"/>
    </source>
</evidence>
<protein>
    <recommendedName>
        <fullName evidence="2">HigB toxin protein</fullName>
    </recommendedName>
</protein>
<gene>
    <name evidence="1" type="ORF">MNB_SV-13-2091</name>
</gene>
<name>A0A1W1CEH3_9ZZZZ</name>